<name>A0A0J7N0S5_LASNI</name>
<dbReference type="EMBL" id="LBMM01012389">
    <property type="protein sequence ID" value="KMQ86245.1"/>
    <property type="molecule type" value="Genomic_DNA"/>
</dbReference>
<keyword evidence="3" id="KW-1185">Reference proteome</keyword>
<evidence type="ECO:0000313" key="3">
    <source>
        <dbReference type="Proteomes" id="UP000036403"/>
    </source>
</evidence>
<evidence type="ECO:0000256" key="1">
    <source>
        <dbReference type="SAM" id="MobiDB-lite"/>
    </source>
</evidence>
<gene>
    <name evidence="2" type="ORF">RF55_14817</name>
</gene>
<accession>A0A0J7N0S5</accession>
<dbReference type="Proteomes" id="UP000036403">
    <property type="component" value="Unassembled WGS sequence"/>
</dbReference>
<proteinExistence type="predicted"/>
<sequence length="106" mass="12757">MDDKLNKSNESENIIMNKNNGKEIKSITNDEISGNIQIDKEIEEFKNVLEDGNDHLILNAWEEWEKEESYKKEGYKTEEFKKEQKIENKKRKEDNDEKKKKKHKKN</sequence>
<dbReference type="AlphaFoldDB" id="A0A0J7N0S5"/>
<comment type="caution">
    <text evidence="2">The sequence shown here is derived from an EMBL/GenBank/DDBJ whole genome shotgun (WGS) entry which is preliminary data.</text>
</comment>
<feature type="region of interest" description="Disordered" evidence="1">
    <location>
        <begin position="68"/>
        <end position="106"/>
    </location>
</feature>
<reference evidence="2 3" key="1">
    <citation type="submission" date="2015-04" db="EMBL/GenBank/DDBJ databases">
        <title>Lasius niger genome sequencing.</title>
        <authorList>
            <person name="Konorov E.A."/>
            <person name="Nikitin M.A."/>
            <person name="Kirill M.V."/>
            <person name="Chang P."/>
        </authorList>
    </citation>
    <scope>NUCLEOTIDE SEQUENCE [LARGE SCALE GENOMIC DNA]</scope>
    <source>
        <tissue evidence="2">Whole</tissue>
    </source>
</reference>
<evidence type="ECO:0000313" key="2">
    <source>
        <dbReference type="EMBL" id="KMQ86245.1"/>
    </source>
</evidence>
<organism evidence="2 3">
    <name type="scientific">Lasius niger</name>
    <name type="common">Black garden ant</name>
    <dbReference type="NCBI Taxonomy" id="67767"/>
    <lineage>
        <taxon>Eukaryota</taxon>
        <taxon>Metazoa</taxon>
        <taxon>Ecdysozoa</taxon>
        <taxon>Arthropoda</taxon>
        <taxon>Hexapoda</taxon>
        <taxon>Insecta</taxon>
        <taxon>Pterygota</taxon>
        <taxon>Neoptera</taxon>
        <taxon>Endopterygota</taxon>
        <taxon>Hymenoptera</taxon>
        <taxon>Apocrita</taxon>
        <taxon>Aculeata</taxon>
        <taxon>Formicoidea</taxon>
        <taxon>Formicidae</taxon>
        <taxon>Formicinae</taxon>
        <taxon>Lasius</taxon>
        <taxon>Lasius</taxon>
    </lineage>
</organism>
<feature type="compositionally biased region" description="Basic and acidic residues" evidence="1">
    <location>
        <begin position="68"/>
        <end position="98"/>
    </location>
</feature>
<protein>
    <submittedName>
        <fullName evidence="2">Uncharacterized protein</fullName>
    </submittedName>
</protein>
<dbReference type="PaxDb" id="67767-A0A0J7N0S5"/>